<feature type="compositionally biased region" description="Basic and acidic residues" evidence="1">
    <location>
        <begin position="315"/>
        <end position="331"/>
    </location>
</feature>
<evidence type="ECO:0000256" key="1">
    <source>
        <dbReference type="SAM" id="MobiDB-lite"/>
    </source>
</evidence>
<accession>A0A8W8MI54</accession>
<keyword evidence="2" id="KW-0812">Transmembrane</keyword>
<feature type="compositionally biased region" description="Polar residues" evidence="1">
    <location>
        <begin position="383"/>
        <end position="392"/>
    </location>
</feature>
<name>A0A8W8MI54_MAGGI</name>
<evidence type="ECO:0000256" key="2">
    <source>
        <dbReference type="SAM" id="Phobius"/>
    </source>
</evidence>
<evidence type="ECO:0000256" key="3">
    <source>
        <dbReference type="SAM" id="SignalP"/>
    </source>
</evidence>
<dbReference type="Proteomes" id="UP000005408">
    <property type="component" value="Unassembled WGS sequence"/>
</dbReference>
<feature type="compositionally biased region" description="Basic and acidic residues" evidence="1">
    <location>
        <begin position="437"/>
        <end position="460"/>
    </location>
</feature>
<feature type="compositionally biased region" description="Basic and acidic residues" evidence="1">
    <location>
        <begin position="354"/>
        <end position="371"/>
    </location>
</feature>
<sequence>MMIRVIILLVLTVSHRVLSQKRLVENTTCLELAKPSNQQYRLTCSQYEYHCLLDETFTKEFEVCTEWRWILGGKCAYFNTYGSGNIDERNCIQKPNLTCSTVQFSSAANTNHTACYVKKEISTSLPSITRIPSQSRLLVKTTCLELAKPSNQQLRLSCSNPNDYHCLLDESYTQEYEACRDWKWIPGGKCAFFDTYGEGNVDERNCIPKNNLTCSQGTVQFLSATNTKYTACYVKKYMSTSLPVTTRHALLIILPIILGIIAPLVSLYVIYFILSKKAYPIESQESSDKVRNEDNLEQQPFLKKDTPKSSPTMMHENENITEARRNDESIVEKQPVLEIKVEGTSTSESPPTMRQDDGNIAEARRSDENIVKKQPVLGIKVEGTSTSESPPTMRQDDGNIAEARRSGNSDASNPADMNESDLSEKFEDAPFSPTIIKQKDSDVSREKHQKGDSDGLRTTEVDSNTCKSAEVDISKDLKEGVSTADVKRKKLDVEKSAENATGLYIVSEKSDNEGDTQELTDVFDGTVESLQRIAHPTDEQDRELCTELYNLLATEGLKRTQEVMTATISRETGKPVKILLNNLTVQEKNKLKAMLPEESHRILESKTKHDNSIHVSYGLHRIILDEEKSPKSGWGNPVRETDIGIGDDMERLYRIQTIVQGIPNPVTLSVESYIRLLDIMIKALIRLDPGAEFKEDYKLLSDKLESIKTPKTQTMLGKITEFVRIW</sequence>
<feature type="region of interest" description="Disordered" evidence="1">
    <location>
        <begin position="283"/>
        <end position="463"/>
    </location>
</feature>
<evidence type="ECO:0000313" key="5">
    <source>
        <dbReference type="Proteomes" id="UP000005408"/>
    </source>
</evidence>
<dbReference type="AlphaFoldDB" id="A0A8W8MI54"/>
<feature type="compositionally biased region" description="Polar residues" evidence="1">
    <location>
        <begin position="343"/>
        <end position="352"/>
    </location>
</feature>
<feature type="compositionally biased region" description="Basic and acidic residues" evidence="1">
    <location>
        <begin position="394"/>
        <end position="407"/>
    </location>
</feature>
<evidence type="ECO:0000313" key="4">
    <source>
        <dbReference type="EnsemblMetazoa" id="G32967.1:cds"/>
    </source>
</evidence>
<dbReference type="EnsemblMetazoa" id="G32967.1">
    <property type="protein sequence ID" value="G32967.1:cds"/>
    <property type="gene ID" value="G32967"/>
</dbReference>
<proteinExistence type="predicted"/>
<keyword evidence="2" id="KW-0472">Membrane</keyword>
<keyword evidence="5" id="KW-1185">Reference proteome</keyword>
<keyword evidence="2" id="KW-1133">Transmembrane helix</keyword>
<feature type="transmembrane region" description="Helical" evidence="2">
    <location>
        <begin position="249"/>
        <end position="274"/>
    </location>
</feature>
<keyword evidence="3" id="KW-0732">Signal</keyword>
<protein>
    <submittedName>
        <fullName evidence="4">Uncharacterized protein</fullName>
    </submittedName>
</protein>
<organism evidence="4 5">
    <name type="scientific">Magallana gigas</name>
    <name type="common">Pacific oyster</name>
    <name type="synonym">Crassostrea gigas</name>
    <dbReference type="NCBI Taxonomy" id="29159"/>
    <lineage>
        <taxon>Eukaryota</taxon>
        <taxon>Metazoa</taxon>
        <taxon>Spiralia</taxon>
        <taxon>Lophotrochozoa</taxon>
        <taxon>Mollusca</taxon>
        <taxon>Bivalvia</taxon>
        <taxon>Autobranchia</taxon>
        <taxon>Pteriomorphia</taxon>
        <taxon>Ostreida</taxon>
        <taxon>Ostreoidea</taxon>
        <taxon>Ostreidae</taxon>
        <taxon>Magallana</taxon>
    </lineage>
</organism>
<reference evidence="4" key="1">
    <citation type="submission" date="2022-08" db="UniProtKB">
        <authorList>
            <consortium name="EnsemblMetazoa"/>
        </authorList>
    </citation>
    <scope>IDENTIFICATION</scope>
    <source>
        <strain evidence="4">05x7-T-G4-1.051#20</strain>
    </source>
</reference>
<feature type="chain" id="PRO_5036457425" evidence="3">
    <location>
        <begin position="20"/>
        <end position="726"/>
    </location>
</feature>
<feature type="signal peptide" evidence="3">
    <location>
        <begin position="1"/>
        <end position="19"/>
    </location>
</feature>